<dbReference type="PROSITE" id="PS51371">
    <property type="entry name" value="CBS"/>
    <property type="match status" value="2"/>
</dbReference>
<dbReference type="InterPro" id="IPR000644">
    <property type="entry name" value="CBS_dom"/>
</dbReference>
<dbReference type="RefSeq" id="WP_013252968.1">
    <property type="nucleotide sequence ID" value="NC_014364.1"/>
</dbReference>
<dbReference type="SUPFAM" id="SSF54631">
    <property type="entry name" value="CBS-domain pair"/>
    <property type="match status" value="1"/>
</dbReference>
<dbReference type="PANTHER" id="PTHR43080">
    <property type="entry name" value="CBS DOMAIN-CONTAINING PROTEIN CBSX3, MITOCHONDRIAL"/>
    <property type="match status" value="1"/>
</dbReference>
<dbReference type="CDD" id="cd04584">
    <property type="entry name" value="CBS_pair_AcuB_like"/>
    <property type="match status" value="1"/>
</dbReference>
<dbReference type="Proteomes" id="UP000002318">
    <property type="component" value="Chromosome"/>
</dbReference>
<evidence type="ECO:0000313" key="4">
    <source>
        <dbReference type="EMBL" id="ADK79504.1"/>
    </source>
</evidence>
<dbReference type="SMART" id="SM00116">
    <property type="entry name" value="CBS"/>
    <property type="match status" value="2"/>
</dbReference>
<organism evidence="4 5">
    <name type="scientific">Sediminispirochaeta smaragdinae (strain DSM 11293 / JCM 15392 / SEBR 4228)</name>
    <name type="common">Spirochaeta smaragdinae</name>
    <dbReference type="NCBI Taxonomy" id="573413"/>
    <lineage>
        <taxon>Bacteria</taxon>
        <taxon>Pseudomonadati</taxon>
        <taxon>Spirochaetota</taxon>
        <taxon>Spirochaetia</taxon>
        <taxon>Spirochaetales</taxon>
        <taxon>Spirochaetaceae</taxon>
        <taxon>Sediminispirochaeta</taxon>
    </lineage>
</organism>
<dbReference type="KEGG" id="ssm:Spirs_0348"/>
<evidence type="ECO:0000256" key="1">
    <source>
        <dbReference type="ARBA" id="ARBA00023122"/>
    </source>
</evidence>
<dbReference type="Pfam" id="PF00571">
    <property type="entry name" value="CBS"/>
    <property type="match status" value="2"/>
</dbReference>
<keyword evidence="5" id="KW-1185">Reference proteome</keyword>
<feature type="domain" description="CBS" evidence="3">
    <location>
        <begin position="82"/>
        <end position="140"/>
    </location>
</feature>
<feature type="domain" description="CBS" evidence="3">
    <location>
        <begin position="7"/>
        <end position="63"/>
    </location>
</feature>
<dbReference type="OrthoDB" id="9802114at2"/>
<dbReference type="PANTHER" id="PTHR43080:SF2">
    <property type="entry name" value="CBS DOMAIN-CONTAINING PROTEIN"/>
    <property type="match status" value="1"/>
</dbReference>
<protein>
    <submittedName>
        <fullName evidence="4">Signal transduction protein with CBS domains</fullName>
    </submittedName>
</protein>
<dbReference type="HOGENOM" id="CLU_040681_6_0_12"/>
<dbReference type="InterPro" id="IPR051257">
    <property type="entry name" value="Diverse_CBS-Domain"/>
</dbReference>
<dbReference type="eggNOG" id="COG0517">
    <property type="taxonomic scope" value="Bacteria"/>
</dbReference>
<proteinExistence type="predicted"/>
<keyword evidence="1 2" id="KW-0129">CBS domain</keyword>
<evidence type="ECO:0000259" key="3">
    <source>
        <dbReference type="PROSITE" id="PS51371"/>
    </source>
</evidence>
<evidence type="ECO:0000256" key="2">
    <source>
        <dbReference type="PROSITE-ProRule" id="PRU00703"/>
    </source>
</evidence>
<gene>
    <name evidence="4" type="ordered locus">Spirs_0348</name>
</gene>
<dbReference type="STRING" id="573413.Spirs_0348"/>
<sequence>MTVSRVMTHNPFTISDDTAVADAMALIHKEKVHRLPVLDKERKLVGIVSEKDLLYASPSPASTLSVYEMSALLARLKVKKVMTKEVITVTEQTLIEDAARIMVDKNVGGLPVMRDGLLVGIITESDIFKLFSELFGTRKRGLRVTALVPEQRGEIAGMAAAISEKGGNIISFGTFLGEDVSNSLCTFKVDEIGKEELQKAIAPYVVRIIDLREV</sequence>
<accession>E1RAX4</accession>
<reference evidence="4 5" key="1">
    <citation type="journal article" date="2010" name="Stand. Genomic Sci.">
        <title>Complete genome sequence of Spirochaeta smaragdinae type strain (SEBR 4228).</title>
        <authorList>
            <person name="Mavromatis K."/>
            <person name="Yasawong M."/>
            <person name="Chertkov O."/>
            <person name="Lapidus A."/>
            <person name="Lucas S."/>
            <person name="Nolan M."/>
            <person name="Del Rio T.G."/>
            <person name="Tice H."/>
            <person name="Cheng J.F."/>
            <person name="Pitluck S."/>
            <person name="Liolios K."/>
            <person name="Ivanova N."/>
            <person name="Tapia R."/>
            <person name="Han C."/>
            <person name="Bruce D."/>
            <person name="Goodwin L."/>
            <person name="Pati A."/>
            <person name="Chen A."/>
            <person name="Palaniappan K."/>
            <person name="Land M."/>
            <person name="Hauser L."/>
            <person name="Chang Y.J."/>
            <person name="Jeffries C.D."/>
            <person name="Detter J.C."/>
            <person name="Rohde M."/>
            <person name="Brambilla E."/>
            <person name="Spring S."/>
            <person name="Goker M."/>
            <person name="Sikorski J."/>
            <person name="Woyke T."/>
            <person name="Bristow J."/>
            <person name="Eisen J.A."/>
            <person name="Markowitz V."/>
            <person name="Hugenholtz P."/>
            <person name="Klenk H.P."/>
            <person name="Kyrpides N.C."/>
        </authorList>
    </citation>
    <scope>NUCLEOTIDE SEQUENCE [LARGE SCALE GENOMIC DNA]</scope>
    <source>
        <strain evidence="5">DSM 11293 / JCM 15392 / SEBR 4228</strain>
    </source>
</reference>
<evidence type="ECO:0000313" key="5">
    <source>
        <dbReference type="Proteomes" id="UP000002318"/>
    </source>
</evidence>
<name>E1RAX4_SEDSS</name>
<dbReference type="AlphaFoldDB" id="E1RAX4"/>
<dbReference type="InterPro" id="IPR046342">
    <property type="entry name" value="CBS_dom_sf"/>
</dbReference>
<dbReference type="EMBL" id="CP002116">
    <property type="protein sequence ID" value="ADK79504.1"/>
    <property type="molecule type" value="Genomic_DNA"/>
</dbReference>
<dbReference type="Gene3D" id="3.10.580.10">
    <property type="entry name" value="CBS-domain"/>
    <property type="match status" value="1"/>
</dbReference>